<evidence type="ECO:0000313" key="3">
    <source>
        <dbReference type="Proteomes" id="UP000559256"/>
    </source>
</evidence>
<proteinExistence type="predicted"/>
<accession>A0A8H5CPL3</accession>
<evidence type="ECO:0000256" key="1">
    <source>
        <dbReference type="SAM" id="MobiDB-lite"/>
    </source>
</evidence>
<keyword evidence="3" id="KW-1185">Reference proteome</keyword>
<dbReference type="Gene3D" id="1.10.510.10">
    <property type="entry name" value="Transferase(Phosphotransferase) domain 1"/>
    <property type="match status" value="1"/>
</dbReference>
<dbReference type="AlphaFoldDB" id="A0A8H5CPL3"/>
<reference evidence="2 3" key="1">
    <citation type="journal article" date="2020" name="ISME J.">
        <title>Uncovering the hidden diversity of litter-decomposition mechanisms in mushroom-forming fungi.</title>
        <authorList>
            <person name="Floudas D."/>
            <person name="Bentzer J."/>
            <person name="Ahren D."/>
            <person name="Johansson T."/>
            <person name="Persson P."/>
            <person name="Tunlid A."/>
        </authorList>
    </citation>
    <scope>NUCLEOTIDE SEQUENCE [LARGE SCALE GENOMIC DNA]</scope>
    <source>
        <strain evidence="2 3">CBS 291.85</strain>
    </source>
</reference>
<dbReference type="SUPFAM" id="SSF56112">
    <property type="entry name" value="Protein kinase-like (PK-like)"/>
    <property type="match status" value="1"/>
</dbReference>
<evidence type="ECO:0000313" key="2">
    <source>
        <dbReference type="EMBL" id="KAF5345525.1"/>
    </source>
</evidence>
<name>A0A8H5CPL3_9AGAR</name>
<organism evidence="2 3">
    <name type="scientific">Tetrapyrgos nigripes</name>
    <dbReference type="NCBI Taxonomy" id="182062"/>
    <lineage>
        <taxon>Eukaryota</taxon>
        <taxon>Fungi</taxon>
        <taxon>Dikarya</taxon>
        <taxon>Basidiomycota</taxon>
        <taxon>Agaricomycotina</taxon>
        <taxon>Agaricomycetes</taxon>
        <taxon>Agaricomycetidae</taxon>
        <taxon>Agaricales</taxon>
        <taxon>Marasmiineae</taxon>
        <taxon>Marasmiaceae</taxon>
        <taxon>Tetrapyrgos</taxon>
    </lineage>
</organism>
<dbReference type="Proteomes" id="UP000559256">
    <property type="component" value="Unassembled WGS sequence"/>
</dbReference>
<feature type="compositionally biased region" description="Low complexity" evidence="1">
    <location>
        <begin position="35"/>
        <end position="46"/>
    </location>
</feature>
<gene>
    <name evidence="2" type="ORF">D9758_012019</name>
</gene>
<dbReference type="EMBL" id="JAACJM010000111">
    <property type="protein sequence ID" value="KAF5345525.1"/>
    <property type="molecule type" value="Genomic_DNA"/>
</dbReference>
<feature type="region of interest" description="Disordered" evidence="1">
    <location>
        <begin position="1"/>
        <end position="68"/>
    </location>
</feature>
<sequence length="248" mass="27384">MPFYTPPTDPYSSSSSNSATAVSSPWSRAQHHSEPSSSFLPPFFSHNDPDPSQEPPTRLALFSSPQPHAEGSMGEIQLAFNIFKVFGTPNDDIWPGFSQLPDAGRVVWREVEGCGLKGRLNLNFGHDAQDIDMTVWETEERAAENHILDFLSRLLVYPPERRVPAKEAMSLDFFASPSSLYSSSARTGSSADSSTTRPWLLLPPSYPPEALPETLRSSIRHSLELEQDNIQMTLGDLFLGVLGRTSCS</sequence>
<dbReference type="InterPro" id="IPR011009">
    <property type="entry name" value="Kinase-like_dom_sf"/>
</dbReference>
<dbReference type="OrthoDB" id="413582at2759"/>
<comment type="caution">
    <text evidence="2">The sequence shown here is derived from an EMBL/GenBank/DDBJ whole genome shotgun (WGS) entry which is preliminary data.</text>
</comment>
<protein>
    <submittedName>
        <fullName evidence="2">Uncharacterized protein</fullName>
    </submittedName>
</protein>
<feature type="compositionally biased region" description="Low complexity" evidence="1">
    <location>
        <begin position="12"/>
        <end position="27"/>
    </location>
</feature>